<gene>
    <name evidence="2" type="ORF">CLV67_1411</name>
</gene>
<dbReference type="RefSeq" id="WP_106330842.1">
    <property type="nucleotide sequence ID" value="NZ_BOMO01000191.1"/>
</dbReference>
<dbReference type="PROSITE" id="PS51257">
    <property type="entry name" value="PROKAR_LIPOPROTEIN"/>
    <property type="match status" value="1"/>
</dbReference>
<comment type="caution">
    <text evidence="2">The sequence shown here is derived from an EMBL/GenBank/DDBJ whole genome shotgun (WGS) entry which is preliminary data.</text>
</comment>
<dbReference type="EMBL" id="PVMZ01000041">
    <property type="protein sequence ID" value="PRX08186.1"/>
    <property type="molecule type" value="Genomic_DNA"/>
</dbReference>
<keyword evidence="1" id="KW-0732">Signal</keyword>
<protein>
    <recommendedName>
        <fullName evidence="4">Lipoprotein LprG</fullName>
    </recommendedName>
</protein>
<accession>A0A2T0JKR1</accession>
<evidence type="ECO:0000313" key="2">
    <source>
        <dbReference type="EMBL" id="PRX08186.1"/>
    </source>
</evidence>
<keyword evidence="3" id="KW-1185">Reference proteome</keyword>
<dbReference type="Proteomes" id="UP000239415">
    <property type="component" value="Unassembled WGS sequence"/>
</dbReference>
<sequence>MKKIAFRAGIAVLATATMLLTGCSSSDGAEPKSGATTQAAADNGVAALTADEILTKAKEALTKAGSFHFAGSGTSEGTVMTMDFKVSGKDLSGKMSMGEGADVEILAVGDKQYMKPSEGFWALLAGPEQAKTMAAATGGKWVAVPAKDSTSSLFAAADVDELLKPTGKVAKGEVVQVDGKPAVTLTDSGDADASLYIATTGEPYVLRVGKSATGDGIKFTEFGQKFDIAAPAADQVIDQSALGK</sequence>
<evidence type="ECO:0008006" key="4">
    <source>
        <dbReference type="Google" id="ProtNLM"/>
    </source>
</evidence>
<name>A0A2T0JKR1_9ACTN</name>
<feature type="chain" id="PRO_5038763727" description="Lipoprotein LprG" evidence="1">
    <location>
        <begin position="30"/>
        <end position="244"/>
    </location>
</feature>
<reference evidence="2 3" key="1">
    <citation type="submission" date="2018-03" db="EMBL/GenBank/DDBJ databases">
        <title>Genomic Encyclopedia of Archaeal and Bacterial Type Strains, Phase II (KMG-II): from individual species to whole genera.</title>
        <authorList>
            <person name="Goeker M."/>
        </authorList>
    </citation>
    <scope>NUCLEOTIDE SEQUENCE [LARGE SCALE GENOMIC DNA]</scope>
    <source>
        <strain evidence="2 3">DSM 43146</strain>
    </source>
</reference>
<feature type="signal peptide" evidence="1">
    <location>
        <begin position="1"/>
        <end position="29"/>
    </location>
</feature>
<evidence type="ECO:0000256" key="1">
    <source>
        <dbReference type="SAM" id="SignalP"/>
    </source>
</evidence>
<dbReference type="Gene3D" id="2.50.20.20">
    <property type="match status" value="1"/>
</dbReference>
<organism evidence="2 3">
    <name type="scientific">Actinoplanes italicus</name>
    <dbReference type="NCBI Taxonomy" id="113567"/>
    <lineage>
        <taxon>Bacteria</taxon>
        <taxon>Bacillati</taxon>
        <taxon>Actinomycetota</taxon>
        <taxon>Actinomycetes</taxon>
        <taxon>Micromonosporales</taxon>
        <taxon>Micromonosporaceae</taxon>
        <taxon>Actinoplanes</taxon>
    </lineage>
</organism>
<evidence type="ECO:0000313" key="3">
    <source>
        <dbReference type="Proteomes" id="UP000239415"/>
    </source>
</evidence>
<dbReference type="OrthoDB" id="4350224at2"/>
<dbReference type="AlphaFoldDB" id="A0A2T0JKR1"/>
<proteinExistence type="predicted"/>